<dbReference type="PROSITE" id="PS51147">
    <property type="entry name" value="PFTA"/>
    <property type="match status" value="5"/>
</dbReference>
<evidence type="ECO:0000256" key="9">
    <source>
        <dbReference type="RuleBase" id="RU367120"/>
    </source>
</evidence>
<keyword evidence="4 9" id="KW-0637">Prenyltransferase</keyword>
<dbReference type="GO" id="GO:0097354">
    <property type="term" value="P:prenylation"/>
    <property type="evidence" value="ECO:0007669"/>
    <property type="project" value="UniProtKB-UniRule"/>
</dbReference>
<feature type="region of interest" description="Disordered" evidence="10">
    <location>
        <begin position="1"/>
        <end position="25"/>
    </location>
</feature>
<feature type="compositionally biased region" description="Basic and acidic residues" evidence="10">
    <location>
        <begin position="8"/>
        <end position="25"/>
    </location>
</feature>
<evidence type="ECO:0000256" key="5">
    <source>
        <dbReference type="ARBA" id="ARBA00022679"/>
    </source>
</evidence>
<evidence type="ECO:0000313" key="11">
    <source>
        <dbReference type="EMBL" id="BAN21361.1"/>
    </source>
</evidence>
<evidence type="ECO:0000256" key="4">
    <source>
        <dbReference type="ARBA" id="ARBA00022602"/>
    </source>
</evidence>
<dbReference type="InterPro" id="IPR032675">
    <property type="entry name" value="LRR_dom_sf"/>
</dbReference>
<dbReference type="InterPro" id="IPR002088">
    <property type="entry name" value="Prenyl_trans_a"/>
</dbReference>
<dbReference type="Gene3D" id="3.80.10.10">
    <property type="entry name" value="Ribonuclease Inhibitor"/>
    <property type="match status" value="1"/>
</dbReference>
<dbReference type="FunFam" id="1.25.40.120:FF:000035">
    <property type="entry name" value="Geranylgeranyl transferase type-2 subunit alpha"/>
    <property type="match status" value="1"/>
</dbReference>
<evidence type="ECO:0000256" key="2">
    <source>
        <dbReference type="ARBA" id="ARBA00012656"/>
    </source>
</evidence>
<name>R4WR25_RIPPE</name>
<keyword evidence="6" id="KW-0677">Repeat</keyword>
<accession>R4WR25</accession>
<reference evidence="11" key="1">
    <citation type="journal article" date="2013" name="PLoS ONE">
        <title>Gene expression in gut symbiotic organ of stinkbug affected by extracellular bacterial symbiont.</title>
        <authorList>
            <person name="Futahashi R."/>
            <person name="Tanaka K."/>
            <person name="Tanahashi M."/>
            <person name="Nikoh N."/>
            <person name="Kikuchi Y."/>
            <person name="Lee B.L."/>
            <person name="Fukatsu T."/>
        </authorList>
    </citation>
    <scope>NUCLEOTIDE SEQUENCE</scope>
    <source>
        <tissue evidence="11">Midgut</tissue>
    </source>
</reference>
<dbReference type="EC" id="2.5.1.60" evidence="2 9"/>
<dbReference type="Gene3D" id="1.25.40.120">
    <property type="entry name" value="Protein prenylyltransferase"/>
    <property type="match status" value="1"/>
</dbReference>
<evidence type="ECO:0000256" key="7">
    <source>
        <dbReference type="ARBA" id="ARBA00031267"/>
    </source>
</evidence>
<protein>
    <recommendedName>
        <fullName evidence="3 9">Geranylgeranyl transferase type-2 subunit alpha</fullName>
        <ecNumber evidence="2 9">2.5.1.60</ecNumber>
    </recommendedName>
    <alternativeName>
        <fullName evidence="7 9">Geranylgeranyl transferase type II subunit alpha</fullName>
    </alternativeName>
</protein>
<dbReference type="PANTHER" id="PTHR11129:SF2">
    <property type="entry name" value="GERANYLGERANYL TRANSFERASE TYPE-2 SUBUNIT ALPHA"/>
    <property type="match status" value="1"/>
</dbReference>
<dbReference type="GO" id="GO:0005968">
    <property type="term" value="C:Rab-protein geranylgeranyltransferase complex"/>
    <property type="evidence" value="ECO:0007669"/>
    <property type="project" value="TreeGrafter"/>
</dbReference>
<evidence type="ECO:0000256" key="8">
    <source>
        <dbReference type="ARBA" id="ARBA00047658"/>
    </source>
</evidence>
<evidence type="ECO:0000256" key="10">
    <source>
        <dbReference type="SAM" id="MobiDB-lite"/>
    </source>
</evidence>
<comment type="catalytic activity">
    <reaction evidence="8 9">
        <text>geranylgeranyl diphosphate + L-cysteinyl-[protein] = S-geranylgeranyl-L-cysteinyl-[protein] + diphosphate</text>
        <dbReference type="Rhea" id="RHEA:21240"/>
        <dbReference type="Rhea" id="RHEA-COMP:10131"/>
        <dbReference type="Rhea" id="RHEA-COMP:11537"/>
        <dbReference type="ChEBI" id="CHEBI:29950"/>
        <dbReference type="ChEBI" id="CHEBI:33019"/>
        <dbReference type="ChEBI" id="CHEBI:57533"/>
        <dbReference type="ChEBI" id="CHEBI:86021"/>
        <dbReference type="EC" id="2.5.1.60"/>
    </reaction>
</comment>
<comment type="function">
    <text evidence="9">Catalyzes the transfer of a geranyl-geranyl moiety from geranyl-geranyl pyrophosphate to cysteines occuring in specific C-terminal amino acid sequences.</text>
</comment>
<comment type="similarity">
    <text evidence="1 9">Belongs to the protein prenyltransferase subunit alpha family.</text>
</comment>
<evidence type="ECO:0000256" key="1">
    <source>
        <dbReference type="ARBA" id="ARBA00006734"/>
    </source>
</evidence>
<dbReference type="AlphaFoldDB" id="R4WR25"/>
<dbReference type="Gene3D" id="2.60.40.1130">
    <property type="entry name" value="Rab geranylgeranyltransferase alpha-subunit, insert domain"/>
    <property type="match status" value="1"/>
</dbReference>
<dbReference type="PANTHER" id="PTHR11129">
    <property type="entry name" value="PROTEIN FARNESYLTRANSFERASE ALPHA SUBUNIT/RAB GERANYLGERANYL TRANSFERASE ALPHA SUBUNIT"/>
    <property type="match status" value="1"/>
</dbReference>
<organism evidence="11">
    <name type="scientific">Riptortus pedestris</name>
    <name type="common">Bean bug</name>
    <dbReference type="NCBI Taxonomy" id="329032"/>
    <lineage>
        <taxon>Eukaryota</taxon>
        <taxon>Metazoa</taxon>
        <taxon>Ecdysozoa</taxon>
        <taxon>Arthropoda</taxon>
        <taxon>Hexapoda</taxon>
        <taxon>Insecta</taxon>
        <taxon>Pterygota</taxon>
        <taxon>Neoptera</taxon>
        <taxon>Paraneoptera</taxon>
        <taxon>Hemiptera</taxon>
        <taxon>Heteroptera</taxon>
        <taxon>Panheteroptera</taxon>
        <taxon>Pentatomomorpha</taxon>
        <taxon>Coreoidea</taxon>
        <taxon>Alydidae</taxon>
        <taxon>Riptortus</taxon>
    </lineage>
</organism>
<dbReference type="EMBL" id="AK418146">
    <property type="protein sequence ID" value="BAN21361.1"/>
    <property type="molecule type" value="mRNA"/>
</dbReference>
<proteinExistence type="evidence at transcript level"/>
<evidence type="ECO:0000256" key="6">
    <source>
        <dbReference type="ARBA" id="ARBA00022737"/>
    </source>
</evidence>
<dbReference type="SUPFAM" id="SSF48439">
    <property type="entry name" value="Protein prenylyltransferase"/>
    <property type="match status" value="1"/>
</dbReference>
<dbReference type="SUPFAM" id="SSF52058">
    <property type="entry name" value="L domain-like"/>
    <property type="match status" value="1"/>
</dbReference>
<sequence>MHGQAKVKTSEEEKERKKKDREQKAKVYRDGMTKIFDKRKKCEFDDEALDLISDILITNPDIYTLWNFRKEILLTYKDKSHDDLACILSNEMRLTEMCLRANPKSYCAWYHRLWLLDNMPYSDLEKELFLCTKYLKLDERNFHCWDYRRAVVAKLEVAPSEELDYTTVKIEENFSNYSSWHYRSQLLPLVYPDPSNLRPVDEPTHLKELELVQAACFTDPSDSSSWFYLRWLLGRPSAQLSPVQAFISNKSLVCIFNQPVNKVDSPWSAFDEARYIWERPLNETEHGDELTFSIKYNGEEKSISFQKDKVWSSQPVFDPPVSSALMSVLSSTLDSSNQLLELEPDSKWTLLTSIVLMQAIDKKKYRDVILDRLSLLIKYDPYRKEYYNDLRSKFIMEEALECLVTSSEKVCLSNLSLTTLHHSHYLGFAKSVDLSKNNLRRALPMLGNLINCEVLTMDENNLASLKGFPKLPGLKRLFLRHNSLSIDNLRIYLSNNDLKEVDISGNPLTSEDVTNLSKEFNINIILNNQKN</sequence>
<dbReference type="GO" id="GO:0004663">
    <property type="term" value="F:Rab geranylgeranyltransferase activity"/>
    <property type="evidence" value="ECO:0007669"/>
    <property type="project" value="UniProtKB-UniRule"/>
</dbReference>
<keyword evidence="5 9" id="KW-0808">Transferase</keyword>
<evidence type="ECO:0000256" key="3">
    <source>
        <dbReference type="ARBA" id="ARBA00014772"/>
    </source>
</evidence>
<dbReference type="Pfam" id="PF01239">
    <property type="entry name" value="PPTA"/>
    <property type="match status" value="5"/>
</dbReference>